<dbReference type="Pfam" id="PF00561">
    <property type="entry name" value="Abhydrolase_1"/>
    <property type="match status" value="1"/>
</dbReference>
<protein>
    <submittedName>
        <fullName evidence="2">Alpha/beta hydrolase</fullName>
    </submittedName>
</protein>
<accession>A0ABX8CVA7</accession>
<dbReference type="SUPFAM" id="SSF53474">
    <property type="entry name" value="alpha/beta-Hydrolases"/>
    <property type="match status" value="1"/>
</dbReference>
<sequence length="330" mass="35319">MVAREGTVFSMIDVPEVNIGAGYRDKQVGYFRDDAGFARYLDAYRDGFAALPPPSLTADLPTALGTVRAYRFGSGGGTPLVLLPGRQAATPMWAANLPGLLRSRPVITLDLLGEPGLSVQHAPLEDDADQAAWLDESLSGLGLDRAHLLGVSIGGWSAANLAIHAPRHVASLTLLDAPMVFGSISWKMIAVSLGSVIPGMPERWRDTLLSWISGGAKAPRELPEGRLIASGMRDFHSRLPMTKTLAAEQVAAITVPVLAIFAGRSIVHNAERVAATAREVLRDGRVEVWPSASHAINGEFPDEIAARVDSFLTMAEQRGASEYRDLPDAR</sequence>
<evidence type="ECO:0000313" key="3">
    <source>
        <dbReference type="Proteomes" id="UP000683310"/>
    </source>
</evidence>
<organism evidence="2 3">
    <name type="scientific">Nocardia tengchongensis</name>
    <dbReference type="NCBI Taxonomy" id="2055889"/>
    <lineage>
        <taxon>Bacteria</taxon>
        <taxon>Bacillati</taxon>
        <taxon>Actinomycetota</taxon>
        <taxon>Actinomycetes</taxon>
        <taxon>Mycobacteriales</taxon>
        <taxon>Nocardiaceae</taxon>
        <taxon>Nocardia</taxon>
    </lineage>
</organism>
<dbReference type="PANTHER" id="PTHR43798">
    <property type="entry name" value="MONOACYLGLYCEROL LIPASE"/>
    <property type="match status" value="1"/>
</dbReference>
<reference evidence="2 3" key="1">
    <citation type="submission" date="2021-04" db="EMBL/GenBank/DDBJ databases">
        <title>Nocardia tengchongensis.</title>
        <authorList>
            <person name="Zhuang k."/>
            <person name="Ran Y."/>
            <person name="Li W."/>
        </authorList>
    </citation>
    <scope>NUCLEOTIDE SEQUENCE [LARGE SCALE GENOMIC DNA]</scope>
    <source>
        <strain evidence="2 3">CFH S0057</strain>
    </source>
</reference>
<dbReference type="InterPro" id="IPR000073">
    <property type="entry name" value="AB_hydrolase_1"/>
</dbReference>
<evidence type="ECO:0000259" key="1">
    <source>
        <dbReference type="Pfam" id="PF00561"/>
    </source>
</evidence>
<dbReference type="Gene3D" id="3.40.50.1820">
    <property type="entry name" value="alpha/beta hydrolase"/>
    <property type="match status" value="1"/>
</dbReference>
<dbReference type="PANTHER" id="PTHR43798:SF27">
    <property type="entry name" value="HYDROLASE ALPHA_BETA HYDROLASE FOLD FAMILY"/>
    <property type="match status" value="1"/>
</dbReference>
<keyword evidence="3" id="KW-1185">Reference proteome</keyword>
<dbReference type="GO" id="GO:0016787">
    <property type="term" value="F:hydrolase activity"/>
    <property type="evidence" value="ECO:0007669"/>
    <property type="project" value="UniProtKB-KW"/>
</dbReference>
<dbReference type="InterPro" id="IPR050266">
    <property type="entry name" value="AB_hydrolase_sf"/>
</dbReference>
<proteinExistence type="predicted"/>
<name>A0ABX8CVA7_9NOCA</name>
<dbReference type="InterPro" id="IPR029058">
    <property type="entry name" value="AB_hydrolase_fold"/>
</dbReference>
<gene>
    <name evidence="2" type="ORF">KHQ06_11600</name>
</gene>
<dbReference type="Proteomes" id="UP000683310">
    <property type="component" value="Chromosome"/>
</dbReference>
<keyword evidence="2" id="KW-0378">Hydrolase</keyword>
<dbReference type="EMBL" id="CP074371">
    <property type="protein sequence ID" value="QVI23459.1"/>
    <property type="molecule type" value="Genomic_DNA"/>
</dbReference>
<feature type="domain" description="AB hydrolase-1" evidence="1">
    <location>
        <begin position="79"/>
        <end position="184"/>
    </location>
</feature>
<evidence type="ECO:0000313" key="2">
    <source>
        <dbReference type="EMBL" id="QVI23459.1"/>
    </source>
</evidence>